<sequence>MWRATDEVRGRIVAYVEAVSVYVYDQRAGADTCGAATAVAGAAVAKLPAPS</sequence>
<gene>
    <name evidence="1" type="ORF">FHX44_113611</name>
</gene>
<keyword evidence="2" id="KW-1185">Reference proteome</keyword>
<protein>
    <submittedName>
        <fullName evidence="1">Uncharacterized protein</fullName>
    </submittedName>
</protein>
<dbReference type="AlphaFoldDB" id="A0A561SS42"/>
<dbReference type="RefSeq" id="WP_170308945.1">
    <property type="nucleotide sequence ID" value="NZ_VIWU01000001.1"/>
</dbReference>
<name>A0A561SS42_9PSEU</name>
<dbReference type="EMBL" id="VIWU01000001">
    <property type="protein sequence ID" value="TWF77697.1"/>
    <property type="molecule type" value="Genomic_DNA"/>
</dbReference>
<proteinExistence type="predicted"/>
<comment type="caution">
    <text evidence="1">The sequence shown here is derived from an EMBL/GenBank/DDBJ whole genome shotgun (WGS) entry which is preliminary data.</text>
</comment>
<accession>A0A561SS42</accession>
<organism evidence="1 2">
    <name type="scientific">Pseudonocardia hierapolitana</name>
    <dbReference type="NCBI Taxonomy" id="1128676"/>
    <lineage>
        <taxon>Bacteria</taxon>
        <taxon>Bacillati</taxon>
        <taxon>Actinomycetota</taxon>
        <taxon>Actinomycetes</taxon>
        <taxon>Pseudonocardiales</taxon>
        <taxon>Pseudonocardiaceae</taxon>
        <taxon>Pseudonocardia</taxon>
    </lineage>
</organism>
<reference evidence="1 2" key="1">
    <citation type="submission" date="2019-06" db="EMBL/GenBank/DDBJ databases">
        <title>Sequencing the genomes of 1000 actinobacteria strains.</title>
        <authorList>
            <person name="Klenk H.-P."/>
        </authorList>
    </citation>
    <scope>NUCLEOTIDE SEQUENCE [LARGE SCALE GENOMIC DNA]</scope>
    <source>
        <strain evidence="1 2">DSM 45671</strain>
    </source>
</reference>
<evidence type="ECO:0000313" key="2">
    <source>
        <dbReference type="Proteomes" id="UP000321261"/>
    </source>
</evidence>
<evidence type="ECO:0000313" key="1">
    <source>
        <dbReference type="EMBL" id="TWF77697.1"/>
    </source>
</evidence>
<dbReference type="Proteomes" id="UP000321261">
    <property type="component" value="Unassembled WGS sequence"/>
</dbReference>